<dbReference type="Proteomes" id="UP000306544">
    <property type="component" value="Unassembled WGS sequence"/>
</dbReference>
<comment type="caution">
    <text evidence="3">The sequence shown here is derived from an EMBL/GenBank/DDBJ whole genome shotgun (WGS) entry which is preliminary data.</text>
</comment>
<feature type="region of interest" description="Disordered" evidence="1">
    <location>
        <begin position="32"/>
        <end position="61"/>
    </location>
</feature>
<organism evidence="3 4">
    <name type="scientific">Nesterenkonia sphaerica</name>
    <dbReference type="NCBI Taxonomy" id="1804988"/>
    <lineage>
        <taxon>Bacteria</taxon>
        <taxon>Bacillati</taxon>
        <taxon>Actinomycetota</taxon>
        <taxon>Actinomycetes</taxon>
        <taxon>Micrococcales</taxon>
        <taxon>Micrococcaceae</taxon>
        <taxon>Nesterenkonia</taxon>
    </lineage>
</organism>
<accession>A0A5R9AMJ3</accession>
<dbReference type="OrthoDB" id="9998872at2"/>
<dbReference type="EMBL" id="VAWA01000001">
    <property type="protein sequence ID" value="TLP80000.1"/>
    <property type="molecule type" value="Genomic_DNA"/>
</dbReference>
<keyword evidence="2" id="KW-1133">Transmembrane helix</keyword>
<gene>
    <name evidence="3" type="ORF">FEF27_01050</name>
</gene>
<dbReference type="RefSeq" id="WP_138168962.1">
    <property type="nucleotide sequence ID" value="NZ_VAWA01000001.1"/>
</dbReference>
<keyword evidence="4" id="KW-1185">Reference proteome</keyword>
<protein>
    <submittedName>
        <fullName evidence="3">Uncharacterized protein</fullName>
    </submittedName>
</protein>
<evidence type="ECO:0000256" key="2">
    <source>
        <dbReference type="SAM" id="Phobius"/>
    </source>
</evidence>
<evidence type="ECO:0000313" key="3">
    <source>
        <dbReference type="EMBL" id="TLP80000.1"/>
    </source>
</evidence>
<keyword evidence="2" id="KW-0472">Membrane</keyword>
<dbReference type="AlphaFoldDB" id="A0A5R9AMJ3"/>
<proteinExistence type="predicted"/>
<evidence type="ECO:0000256" key="1">
    <source>
        <dbReference type="SAM" id="MobiDB-lite"/>
    </source>
</evidence>
<evidence type="ECO:0000313" key="4">
    <source>
        <dbReference type="Proteomes" id="UP000306544"/>
    </source>
</evidence>
<keyword evidence="2" id="KW-0812">Transmembrane</keyword>
<reference evidence="3 4" key="1">
    <citation type="submission" date="2019-05" db="EMBL/GenBank/DDBJ databases">
        <title>Nesterenkonia sp. GY239, isolated from the Southern Atlantic Ocean.</title>
        <authorList>
            <person name="Zhang G."/>
        </authorList>
    </citation>
    <scope>NUCLEOTIDE SEQUENCE [LARGE SCALE GENOMIC DNA]</scope>
    <source>
        <strain evidence="3 4">GY239</strain>
    </source>
</reference>
<sequence>MALIHTINAFLWPLLVAGSLLVVWRISASIRTRRGAPRSTMGDSDLLDLPPAAPGEEAPKG</sequence>
<name>A0A5R9AMJ3_9MICC</name>
<feature type="transmembrane region" description="Helical" evidence="2">
    <location>
        <begin position="6"/>
        <end position="24"/>
    </location>
</feature>
<feature type="compositionally biased region" description="Low complexity" evidence="1">
    <location>
        <begin position="42"/>
        <end position="61"/>
    </location>
</feature>